<proteinExistence type="predicted"/>
<sequence>MNKDKEIEKKKEIEKEKFGTVKIFLLKLLYQRCVRNASSNIARTCRIFVKVDGRRGVVERDGRGGGKDRRWPKLKDGPASAFPLTQTLLNIYGRRSSRPDVPGPIDENQG</sequence>
<dbReference type="AlphaFoldDB" id="A0ABD2C7D8"/>
<feature type="region of interest" description="Disordered" evidence="1">
    <location>
        <begin position="59"/>
        <end position="79"/>
    </location>
</feature>
<evidence type="ECO:0000256" key="1">
    <source>
        <dbReference type="SAM" id="MobiDB-lite"/>
    </source>
</evidence>
<accession>A0ABD2C7D8</accession>
<feature type="compositionally biased region" description="Basic and acidic residues" evidence="1">
    <location>
        <begin position="59"/>
        <end position="76"/>
    </location>
</feature>
<organism evidence="2 3">
    <name type="scientific">Vespula squamosa</name>
    <name type="common">Southern yellow jacket</name>
    <name type="synonym">Wasp</name>
    <dbReference type="NCBI Taxonomy" id="30214"/>
    <lineage>
        <taxon>Eukaryota</taxon>
        <taxon>Metazoa</taxon>
        <taxon>Ecdysozoa</taxon>
        <taxon>Arthropoda</taxon>
        <taxon>Hexapoda</taxon>
        <taxon>Insecta</taxon>
        <taxon>Pterygota</taxon>
        <taxon>Neoptera</taxon>
        <taxon>Endopterygota</taxon>
        <taxon>Hymenoptera</taxon>
        <taxon>Apocrita</taxon>
        <taxon>Aculeata</taxon>
        <taxon>Vespoidea</taxon>
        <taxon>Vespidae</taxon>
        <taxon>Vespinae</taxon>
        <taxon>Vespula</taxon>
    </lineage>
</organism>
<comment type="caution">
    <text evidence="2">The sequence shown here is derived from an EMBL/GenBank/DDBJ whole genome shotgun (WGS) entry which is preliminary data.</text>
</comment>
<dbReference type="EMBL" id="JAUDFV010000020">
    <property type="protein sequence ID" value="KAL2740964.1"/>
    <property type="molecule type" value="Genomic_DNA"/>
</dbReference>
<protein>
    <submittedName>
        <fullName evidence="2">Disks large 4 isoform X4</fullName>
    </submittedName>
</protein>
<reference evidence="2 3" key="1">
    <citation type="journal article" date="2024" name="Ann. Entomol. Soc. Am.">
        <title>Genomic analyses of the southern and eastern yellowjacket wasps (Hymenoptera: Vespidae) reveal evolutionary signatures of social life.</title>
        <authorList>
            <person name="Catto M.A."/>
            <person name="Caine P.B."/>
            <person name="Orr S.E."/>
            <person name="Hunt B.G."/>
            <person name="Goodisman M.A.D."/>
        </authorList>
    </citation>
    <scope>NUCLEOTIDE SEQUENCE [LARGE SCALE GENOMIC DNA]</scope>
    <source>
        <strain evidence="2">233</strain>
        <tissue evidence="2">Head and thorax</tissue>
    </source>
</reference>
<keyword evidence="3" id="KW-1185">Reference proteome</keyword>
<evidence type="ECO:0000313" key="2">
    <source>
        <dbReference type="EMBL" id="KAL2740964.1"/>
    </source>
</evidence>
<dbReference type="Proteomes" id="UP001607302">
    <property type="component" value="Unassembled WGS sequence"/>
</dbReference>
<evidence type="ECO:0000313" key="3">
    <source>
        <dbReference type="Proteomes" id="UP001607302"/>
    </source>
</evidence>
<name>A0ABD2C7D8_VESSQ</name>
<gene>
    <name evidence="2" type="ORF">V1478_001105</name>
</gene>